<gene>
    <name evidence="1" type="primary">AVEN_216368_1</name>
    <name evidence="1" type="ORF">CDAR_425961</name>
</gene>
<organism evidence="1 2">
    <name type="scientific">Caerostris darwini</name>
    <dbReference type="NCBI Taxonomy" id="1538125"/>
    <lineage>
        <taxon>Eukaryota</taxon>
        <taxon>Metazoa</taxon>
        <taxon>Ecdysozoa</taxon>
        <taxon>Arthropoda</taxon>
        <taxon>Chelicerata</taxon>
        <taxon>Arachnida</taxon>
        <taxon>Araneae</taxon>
        <taxon>Araneomorphae</taxon>
        <taxon>Entelegynae</taxon>
        <taxon>Araneoidea</taxon>
        <taxon>Araneidae</taxon>
        <taxon>Caerostris</taxon>
    </lineage>
</organism>
<reference evidence="1 2" key="1">
    <citation type="submission" date="2021-06" db="EMBL/GenBank/DDBJ databases">
        <title>Caerostris darwini draft genome.</title>
        <authorList>
            <person name="Kono N."/>
            <person name="Arakawa K."/>
        </authorList>
    </citation>
    <scope>NUCLEOTIDE SEQUENCE [LARGE SCALE GENOMIC DNA]</scope>
</reference>
<protein>
    <submittedName>
        <fullName evidence="1">Uncharacterized protein</fullName>
    </submittedName>
</protein>
<evidence type="ECO:0000313" key="2">
    <source>
        <dbReference type="Proteomes" id="UP001054837"/>
    </source>
</evidence>
<evidence type="ECO:0000313" key="1">
    <source>
        <dbReference type="EMBL" id="GIY39576.1"/>
    </source>
</evidence>
<comment type="caution">
    <text evidence="1">The sequence shown here is derived from an EMBL/GenBank/DDBJ whole genome shotgun (WGS) entry which is preliminary data.</text>
</comment>
<sequence>MAKEICMKTELDLFSPNAIQLDVECSKFAEIQPVVSLTDNSPLEFFISGNGEQYLDLALIILHLKIKVVKKNGGKTASTYHIPPINYILNTLFSELSVFLNYRQIVNQV</sequence>
<proteinExistence type="predicted"/>
<accession>A0AAV4T2A7</accession>
<keyword evidence="2" id="KW-1185">Reference proteome</keyword>
<dbReference type="AlphaFoldDB" id="A0AAV4T2A7"/>
<dbReference type="EMBL" id="BPLQ01008819">
    <property type="protein sequence ID" value="GIY39576.1"/>
    <property type="molecule type" value="Genomic_DNA"/>
</dbReference>
<dbReference type="Proteomes" id="UP001054837">
    <property type="component" value="Unassembled WGS sequence"/>
</dbReference>
<name>A0AAV4T2A7_9ARAC</name>